<dbReference type="PANTHER" id="PTHR15316:SF1">
    <property type="entry name" value="SPLICING FACTOR 3A SUBUNIT 1"/>
    <property type="match status" value="1"/>
</dbReference>
<dbReference type="SUPFAM" id="SSF109905">
    <property type="entry name" value="Surp module (SWAP domain)"/>
    <property type="match status" value="2"/>
</dbReference>
<dbReference type="InterPro" id="IPR035967">
    <property type="entry name" value="SWAP/Surp_sf"/>
</dbReference>
<evidence type="ECO:0000313" key="5">
    <source>
        <dbReference type="Proteomes" id="UP001558713"/>
    </source>
</evidence>
<feature type="region of interest" description="Disordered" evidence="2">
    <location>
        <begin position="312"/>
        <end position="340"/>
    </location>
</feature>
<feature type="compositionally biased region" description="Basic and acidic residues" evidence="2">
    <location>
        <begin position="499"/>
        <end position="514"/>
    </location>
</feature>
<comment type="caution">
    <text evidence="4">The sequence shown here is derived from an EMBL/GenBank/DDBJ whole genome shotgun (WGS) entry which is preliminary data.</text>
</comment>
<dbReference type="PANTHER" id="PTHR15316">
    <property type="entry name" value="SPLICEOSOME ASSOCIATED PROTEIN 114/SWAP SPLICING FACTOR-RELATED"/>
    <property type="match status" value="1"/>
</dbReference>
<proteinExistence type="predicted"/>
<feature type="domain" description="SURP motif" evidence="3">
    <location>
        <begin position="78"/>
        <end position="120"/>
    </location>
</feature>
<dbReference type="GO" id="GO:0006397">
    <property type="term" value="P:mRNA processing"/>
    <property type="evidence" value="ECO:0007669"/>
    <property type="project" value="UniProtKB-KW"/>
</dbReference>
<gene>
    <name evidence="4" type="ORF">V5N11_000710</name>
</gene>
<keyword evidence="5" id="KW-1185">Reference proteome</keyword>
<evidence type="ECO:0000313" key="4">
    <source>
        <dbReference type="EMBL" id="KAL1223127.1"/>
    </source>
</evidence>
<sequence>MEKQKRKLECLQSVQKNLHGSPSDSELRRKLMDQSVMDAAYGCFMRTTNPFYDPFPLRYPHKLTTSLPEGISHKELGIINLTAQFMAVYGIFFQRALIKTVIMDPRFEFMTKPPDDSNYYELLAGFIPTEDSKFSFYCRLFRGYMAISKPCQELTKNAGASPETVLDGFFDLLAQLEKQEDEGGVEKIGMVDLHVFEFLAKTLDQMMPFPPGHLSNMLEPLKSKIIELLMTPSYDQPDDSHDKMRELVNEMYDVSSRHSWRSSVSYHACYQQMQILSQDYSICEHPKDLQNNSDQGPSLCIDLPSPNFTSLIPAFSEHPPPSPQPKDLQNNSDQGPADPHVSFWNDLPPPKFTSSIPEGITRKELGIIKLTAQFEAVYGWYFRDDIEKRVIVDPRFKFLGYSFFSQLYLGYCRVLIPSRKKPSLETVLEGFWKFVEMVEKGVDMRMIDLHAFEFFANMEDQELKLPPQYIVMMMCPLVPPFAHLQARIPHGQFPLPPPRTEHPNPKRLKVDKYSTRPGFV</sequence>
<organism evidence="4 5">
    <name type="scientific">Cardamine amara subsp. amara</name>
    <dbReference type="NCBI Taxonomy" id="228776"/>
    <lineage>
        <taxon>Eukaryota</taxon>
        <taxon>Viridiplantae</taxon>
        <taxon>Streptophyta</taxon>
        <taxon>Embryophyta</taxon>
        <taxon>Tracheophyta</taxon>
        <taxon>Spermatophyta</taxon>
        <taxon>Magnoliopsida</taxon>
        <taxon>eudicotyledons</taxon>
        <taxon>Gunneridae</taxon>
        <taxon>Pentapetalae</taxon>
        <taxon>rosids</taxon>
        <taxon>malvids</taxon>
        <taxon>Brassicales</taxon>
        <taxon>Brassicaceae</taxon>
        <taxon>Cardamineae</taxon>
        <taxon>Cardamine</taxon>
    </lineage>
</organism>
<evidence type="ECO:0000256" key="1">
    <source>
        <dbReference type="ARBA" id="ARBA00022664"/>
    </source>
</evidence>
<keyword evidence="1" id="KW-0507">mRNA processing</keyword>
<dbReference type="SMART" id="SM00648">
    <property type="entry name" value="SWAP"/>
    <property type="match status" value="2"/>
</dbReference>
<dbReference type="Gene3D" id="1.10.10.790">
    <property type="entry name" value="Surp module"/>
    <property type="match status" value="2"/>
</dbReference>
<feature type="region of interest" description="Disordered" evidence="2">
    <location>
        <begin position="493"/>
        <end position="520"/>
    </location>
</feature>
<reference evidence="4 5" key="1">
    <citation type="submission" date="2024-04" db="EMBL/GenBank/DDBJ databases">
        <title>Genome assembly C_amara_ONT_v2.</title>
        <authorList>
            <person name="Yant L."/>
            <person name="Moore C."/>
            <person name="Slenker M."/>
        </authorList>
    </citation>
    <scope>NUCLEOTIDE SEQUENCE [LARGE SCALE GENOMIC DNA]</scope>
    <source>
        <tissue evidence="4">Leaf</tissue>
    </source>
</reference>
<evidence type="ECO:0000259" key="3">
    <source>
        <dbReference type="PROSITE" id="PS50128"/>
    </source>
</evidence>
<dbReference type="Pfam" id="PF01805">
    <property type="entry name" value="Surp"/>
    <property type="match status" value="2"/>
</dbReference>
<evidence type="ECO:0000256" key="2">
    <source>
        <dbReference type="SAM" id="MobiDB-lite"/>
    </source>
</evidence>
<accession>A0ABD1C0Z4</accession>
<dbReference type="Proteomes" id="UP001558713">
    <property type="component" value="Unassembled WGS sequence"/>
</dbReference>
<dbReference type="InterPro" id="IPR000061">
    <property type="entry name" value="Surp"/>
</dbReference>
<dbReference type="AlphaFoldDB" id="A0ABD1C0Z4"/>
<name>A0ABD1C0Z4_CARAN</name>
<dbReference type="InterPro" id="IPR045146">
    <property type="entry name" value="SF3A1"/>
</dbReference>
<protein>
    <submittedName>
        <fullName evidence="4">Splicing factor 3A subunit 1</fullName>
    </submittedName>
</protein>
<dbReference type="EMBL" id="JBANAX010000081">
    <property type="protein sequence ID" value="KAL1223127.1"/>
    <property type="molecule type" value="Genomic_DNA"/>
</dbReference>
<dbReference type="PROSITE" id="PS50128">
    <property type="entry name" value="SURP"/>
    <property type="match status" value="2"/>
</dbReference>
<feature type="domain" description="SURP motif" evidence="3">
    <location>
        <begin position="367"/>
        <end position="409"/>
    </location>
</feature>